<keyword evidence="5 14" id="KW-0479">Metal-binding</keyword>
<gene>
    <name evidence="14" type="primary">fluC</name>
    <name evidence="14" type="synonym">crcB</name>
    <name evidence="15" type="ORF">QI30_15015</name>
</gene>
<evidence type="ECO:0000256" key="5">
    <source>
        <dbReference type="ARBA" id="ARBA00022723"/>
    </source>
</evidence>
<evidence type="ECO:0000313" key="16">
    <source>
        <dbReference type="Proteomes" id="UP000288623"/>
    </source>
</evidence>
<keyword evidence="10 14" id="KW-0407">Ion channel</keyword>
<evidence type="ECO:0000256" key="2">
    <source>
        <dbReference type="ARBA" id="ARBA00022448"/>
    </source>
</evidence>
<evidence type="ECO:0000256" key="12">
    <source>
        <dbReference type="ARBA" id="ARBA00035585"/>
    </source>
</evidence>
<name>A0A433RR80_9BACL</name>
<evidence type="ECO:0000256" key="1">
    <source>
        <dbReference type="ARBA" id="ARBA00004651"/>
    </source>
</evidence>
<feature type="binding site" evidence="14">
    <location>
        <position position="66"/>
    </location>
    <ligand>
        <name>Na(+)</name>
        <dbReference type="ChEBI" id="CHEBI:29101"/>
        <note>structural</note>
    </ligand>
</feature>
<comment type="function">
    <text evidence="13 14">Fluoride-specific ion channel. Important for reducing fluoride concentration in the cell, thus reducing its toxicity.</text>
</comment>
<feature type="transmembrane region" description="Helical" evidence="14">
    <location>
        <begin position="89"/>
        <end position="108"/>
    </location>
</feature>
<evidence type="ECO:0000256" key="4">
    <source>
        <dbReference type="ARBA" id="ARBA00022692"/>
    </source>
</evidence>
<dbReference type="GO" id="GO:0005886">
    <property type="term" value="C:plasma membrane"/>
    <property type="evidence" value="ECO:0007669"/>
    <property type="project" value="UniProtKB-SubCell"/>
</dbReference>
<evidence type="ECO:0000256" key="13">
    <source>
        <dbReference type="ARBA" id="ARBA00049940"/>
    </source>
</evidence>
<evidence type="ECO:0000256" key="8">
    <source>
        <dbReference type="ARBA" id="ARBA00023065"/>
    </source>
</evidence>
<evidence type="ECO:0000256" key="11">
    <source>
        <dbReference type="ARBA" id="ARBA00035120"/>
    </source>
</evidence>
<keyword evidence="16" id="KW-1185">Reference proteome</keyword>
<evidence type="ECO:0000256" key="3">
    <source>
        <dbReference type="ARBA" id="ARBA00022475"/>
    </source>
</evidence>
<feature type="transmembrane region" description="Helical" evidence="14">
    <location>
        <begin position="27"/>
        <end position="48"/>
    </location>
</feature>
<keyword evidence="2 14" id="KW-0813">Transport</keyword>
<dbReference type="PANTHER" id="PTHR28259:SF16">
    <property type="entry name" value="FLUORIDE-SPECIFIC ION CHANNEL FLUC 2"/>
    <property type="match status" value="1"/>
</dbReference>
<feature type="binding site" evidence="14">
    <location>
        <position position="69"/>
    </location>
    <ligand>
        <name>Na(+)</name>
        <dbReference type="ChEBI" id="CHEBI:29101"/>
        <note>structural</note>
    </ligand>
</feature>
<comment type="similarity">
    <text evidence="11 14">Belongs to the fluoride channel Fluc/FEX (TC 1.A.43) family.</text>
</comment>
<dbReference type="HAMAP" id="MF_00454">
    <property type="entry name" value="FluC"/>
    <property type="match status" value="1"/>
</dbReference>
<dbReference type="GO" id="GO:0046872">
    <property type="term" value="F:metal ion binding"/>
    <property type="evidence" value="ECO:0007669"/>
    <property type="project" value="UniProtKB-KW"/>
</dbReference>
<proteinExistence type="inferred from homology"/>
<keyword evidence="6 14" id="KW-1133">Transmembrane helix</keyword>
<dbReference type="GO" id="GO:0140114">
    <property type="term" value="P:cellular detoxification of fluoride"/>
    <property type="evidence" value="ECO:0007669"/>
    <property type="project" value="UniProtKB-UniRule"/>
</dbReference>
<organism evidence="15 16">
    <name type="scientific">Candidatus Kurthia intestinigallinarum</name>
    <dbReference type="NCBI Taxonomy" id="1562256"/>
    <lineage>
        <taxon>Bacteria</taxon>
        <taxon>Bacillati</taxon>
        <taxon>Bacillota</taxon>
        <taxon>Bacilli</taxon>
        <taxon>Bacillales</taxon>
        <taxon>Caryophanaceae</taxon>
        <taxon>Kurthia</taxon>
    </lineage>
</organism>
<comment type="subcellular location">
    <subcellularLocation>
        <location evidence="1 14">Cell membrane</location>
        <topology evidence="1 14">Multi-pass membrane protein</topology>
    </subcellularLocation>
</comment>
<dbReference type="GO" id="GO:0062054">
    <property type="term" value="F:fluoride channel activity"/>
    <property type="evidence" value="ECO:0007669"/>
    <property type="project" value="UniProtKB-UniRule"/>
</dbReference>
<comment type="activity regulation">
    <text evidence="14">Na(+) is not transported, but it plays an essential structural role and its presence is essential for fluoride channel function.</text>
</comment>
<keyword evidence="8 14" id="KW-0406">Ion transport</keyword>
<keyword evidence="9 14" id="KW-0472">Membrane</keyword>
<reference evidence="15 16" key="1">
    <citation type="submission" date="2014-11" db="EMBL/GenBank/DDBJ databases">
        <title>Genome sequence and analysis of novel Kurthia sp.</title>
        <authorList>
            <person name="Lawson J.N."/>
            <person name="Gonzalez J.E."/>
            <person name="Rinauldi L."/>
            <person name="Xuan Z."/>
            <person name="Firman A."/>
            <person name="Shaddox L."/>
            <person name="Trudeau A."/>
            <person name="Shah S."/>
            <person name="Reiman D."/>
        </authorList>
    </citation>
    <scope>NUCLEOTIDE SEQUENCE [LARGE SCALE GENOMIC DNA]</scope>
    <source>
        <strain evidence="15 16">3B1D</strain>
    </source>
</reference>
<dbReference type="InterPro" id="IPR003691">
    <property type="entry name" value="FluC"/>
</dbReference>
<keyword evidence="7 14" id="KW-0915">Sodium</keyword>
<dbReference type="Proteomes" id="UP000288623">
    <property type="component" value="Unassembled WGS sequence"/>
</dbReference>
<evidence type="ECO:0000313" key="15">
    <source>
        <dbReference type="EMBL" id="RUS53261.1"/>
    </source>
</evidence>
<evidence type="ECO:0000256" key="10">
    <source>
        <dbReference type="ARBA" id="ARBA00023303"/>
    </source>
</evidence>
<dbReference type="EMBL" id="JTFC01000039">
    <property type="protein sequence ID" value="RUS53261.1"/>
    <property type="molecule type" value="Genomic_DNA"/>
</dbReference>
<evidence type="ECO:0000256" key="9">
    <source>
        <dbReference type="ARBA" id="ARBA00023136"/>
    </source>
</evidence>
<sequence length="111" mass="12227">MLAVAVGGALGAVVRYALIQWLEKRAQPFYMATFIVNSVGSFLMGMALHLFQSSVMLALFVTGFLGALTTFSTFAFDTVRLLKINRHKAIIYMLLTLIVGFGCIVLGYKIR</sequence>
<accession>A0A433RR80</accession>
<dbReference type="AlphaFoldDB" id="A0A433RR80"/>
<evidence type="ECO:0000256" key="7">
    <source>
        <dbReference type="ARBA" id="ARBA00023053"/>
    </source>
</evidence>
<feature type="transmembrane region" description="Helical" evidence="14">
    <location>
        <begin position="55"/>
        <end position="77"/>
    </location>
</feature>
<comment type="catalytic activity">
    <reaction evidence="12">
        <text>fluoride(in) = fluoride(out)</text>
        <dbReference type="Rhea" id="RHEA:76159"/>
        <dbReference type="ChEBI" id="CHEBI:17051"/>
    </reaction>
    <physiologicalReaction direction="left-to-right" evidence="12">
        <dbReference type="Rhea" id="RHEA:76160"/>
    </physiologicalReaction>
</comment>
<protein>
    <recommendedName>
        <fullName evidence="14">Fluoride-specific ion channel FluC</fullName>
    </recommendedName>
</protein>
<keyword evidence="4 14" id="KW-0812">Transmembrane</keyword>
<dbReference type="PANTHER" id="PTHR28259">
    <property type="entry name" value="FLUORIDE EXPORT PROTEIN 1-RELATED"/>
    <property type="match status" value="1"/>
</dbReference>
<evidence type="ECO:0000256" key="6">
    <source>
        <dbReference type="ARBA" id="ARBA00022989"/>
    </source>
</evidence>
<evidence type="ECO:0000256" key="14">
    <source>
        <dbReference type="HAMAP-Rule" id="MF_00454"/>
    </source>
</evidence>
<comment type="caution">
    <text evidence="15">The sequence shown here is derived from an EMBL/GenBank/DDBJ whole genome shotgun (WGS) entry which is preliminary data.</text>
</comment>
<dbReference type="Pfam" id="PF02537">
    <property type="entry name" value="CRCB"/>
    <property type="match status" value="1"/>
</dbReference>
<keyword evidence="3 14" id="KW-1003">Cell membrane</keyword>